<evidence type="ECO:0000313" key="6">
    <source>
        <dbReference type="Proteomes" id="UP000276603"/>
    </source>
</evidence>
<dbReference type="CDD" id="cd05387">
    <property type="entry name" value="BY-kinase"/>
    <property type="match status" value="1"/>
</dbReference>
<dbReference type="InterPro" id="IPR005702">
    <property type="entry name" value="Wzc-like_C"/>
</dbReference>
<name>A0A3B0C2S4_9FLAO</name>
<dbReference type="EC" id="2.7.10.2" evidence="5"/>
<keyword evidence="2" id="KW-0067">ATP-binding</keyword>
<feature type="transmembrane region" description="Helical" evidence="3">
    <location>
        <begin position="53"/>
        <end position="72"/>
    </location>
</feature>
<evidence type="ECO:0000259" key="4">
    <source>
        <dbReference type="Pfam" id="PF13807"/>
    </source>
</evidence>
<evidence type="ECO:0000256" key="2">
    <source>
        <dbReference type="ARBA" id="ARBA00022840"/>
    </source>
</evidence>
<accession>A0A3B0C2S4</accession>
<dbReference type="InterPro" id="IPR027417">
    <property type="entry name" value="P-loop_NTPase"/>
</dbReference>
<dbReference type="SUPFAM" id="SSF52540">
    <property type="entry name" value="P-loop containing nucleoside triphosphate hydrolases"/>
    <property type="match status" value="1"/>
</dbReference>
<dbReference type="AlphaFoldDB" id="A0A3B0C2S4"/>
<keyword evidence="5" id="KW-0808">Transferase</keyword>
<keyword evidence="5" id="KW-0418">Kinase</keyword>
<organism evidence="5 6">
    <name type="scientific">Ulvibacterium marinum</name>
    <dbReference type="NCBI Taxonomy" id="2419782"/>
    <lineage>
        <taxon>Bacteria</taxon>
        <taxon>Pseudomonadati</taxon>
        <taxon>Bacteroidota</taxon>
        <taxon>Flavobacteriia</taxon>
        <taxon>Flavobacteriales</taxon>
        <taxon>Flavobacteriaceae</taxon>
        <taxon>Ulvibacterium</taxon>
    </lineage>
</organism>
<protein>
    <submittedName>
        <fullName evidence="5">Polysaccharide biosynthesis tyrosine autokinase</fullName>
        <ecNumber evidence="5">2.7.10.2</ecNumber>
    </submittedName>
</protein>
<evidence type="ECO:0000313" key="5">
    <source>
        <dbReference type="EMBL" id="RKN79772.1"/>
    </source>
</evidence>
<reference evidence="5 6" key="1">
    <citation type="submission" date="2018-10" db="EMBL/GenBank/DDBJ databases">
        <title>Ulvibacterium marinum gen. nov., sp. nov., a novel marine bacterium of the family Flavobacteriaceae, isolated from a culture of the green alga Ulva prolifera.</title>
        <authorList>
            <person name="Zhang Z."/>
        </authorList>
    </citation>
    <scope>NUCLEOTIDE SEQUENCE [LARGE SCALE GENOMIC DNA]</scope>
    <source>
        <strain evidence="5 6">CCMM003</strain>
    </source>
</reference>
<dbReference type="GO" id="GO:0004715">
    <property type="term" value="F:non-membrane spanning protein tyrosine kinase activity"/>
    <property type="evidence" value="ECO:0007669"/>
    <property type="project" value="UniProtKB-EC"/>
</dbReference>
<comment type="caution">
    <text evidence="5">The sequence shown here is derived from an EMBL/GenBank/DDBJ whole genome shotgun (WGS) entry which is preliminary data.</text>
</comment>
<keyword evidence="6" id="KW-1185">Reference proteome</keyword>
<dbReference type="GO" id="GO:0005886">
    <property type="term" value="C:plasma membrane"/>
    <property type="evidence" value="ECO:0007669"/>
    <property type="project" value="TreeGrafter"/>
</dbReference>
<dbReference type="GO" id="GO:0005524">
    <property type="term" value="F:ATP binding"/>
    <property type="evidence" value="ECO:0007669"/>
    <property type="project" value="UniProtKB-KW"/>
</dbReference>
<keyword evidence="3" id="KW-1133">Transmembrane helix</keyword>
<dbReference type="NCBIfam" id="TIGR01007">
    <property type="entry name" value="eps_fam"/>
    <property type="match status" value="1"/>
</dbReference>
<proteinExistence type="predicted"/>
<dbReference type="PANTHER" id="PTHR32309:SF13">
    <property type="entry name" value="FERRIC ENTEROBACTIN TRANSPORT PROTEIN FEPE"/>
    <property type="match status" value="1"/>
</dbReference>
<dbReference type="Pfam" id="PF13807">
    <property type="entry name" value="GNVR"/>
    <property type="match status" value="1"/>
</dbReference>
<keyword evidence="3" id="KW-0472">Membrane</keyword>
<dbReference type="InterPro" id="IPR032807">
    <property type="entry name" value="GNVR"/>
</dbReference>
<dbReference type="EMBL" id="RBCJ01000003">
    <property type="protein sequence ID" value="RKN79772.1"/>
    <property type="molecule type" value="Genomic_DNA"/>
</dbReference>
<feature type="domain" description="Tyrosine-protein kinase G-rich" evidence="4">
    <location>
        <begin position="464"/>
        <end position="536"/>
    </location>
</feature>
<dbReference type="Gene3D" id="3.40.50.300">
    <property type="entry name" value="P-loop containing nucleotide triphosphate hydrolases"/>
    <property type="match status" value="1"/>
</dbReference>
<evidence type="ECO:0000256" key="1">
    <source>
        <dbReference type="ARBA" id="ARBA00022741"/>
    </source>
</evidence>
<dbReference type="InterPro" id="IPR050445">
    <property type="entry name" value="Bact_polysacc_biosynth/exp"/>
</dbReference>
<keyword evidence="3" id="KW-0812">Transmembrane</keyword>
<sequence length="795" mass="89375">MPILGCLFKIVSVFLPHIFNLKKRMAESPFSLDYDETEESVNLWEVAQKYLRYWPWFVLGILICLGGAYAYMRYAPIVYESSAKIKIIDEAKEMDITVDPMALLSGNPGINLDNEIQVLKSYRILGQVVEALNLDVSYFQKGNIKTTEIWNPPFAITKLIAEDSIGQPRVYDISLDAFEARITNMDGATTVVGLAEKDTVPIQLPFNITFLENAQPIAYEGIQFRVVLKSVKDAVFALSEKLQVQPTDKRSEVLSLSIKGQSPERSETVINELINKFNQDGIIDRQLISKRTLEFIDERFAYLSGELDSIEVGKEDFKRLNNLSYIESDVDFSLQRKAVAQDEVTNLETQISLAALLKNAVLGQSAYGLLPVDVGLENSGINSLVAEYNEMAIEREKLISTVGDNHPTLVTLSGQLENLKVNILRSLNVYQTQLKLSLRQLNREKSQANSMFSRLPEKEKTLRAIERQQSIKENLFLLLLQKREEAAMNYATTAPSIKVVDYALTSNEPLSPKKRIVYPIGLLMGLVLPFAVLFIKFSANSKIEGSSDMELATSEISLLGEIPHLRKVKKFHDAHDRSILAESFRILATNVNYFLPKSGQQGGKVIYMTSSIESEGKSLLAYNLSVAFASLNKKVLLVDADLRSPKLYDYFGMGKNTKGLSDYLKDPKIHWNEFVYPGLDDNRFHKVCLSGPVPPNAPQLLSDGGFETFIDAAKETYDYIVVDTAPTMLVADTLLISKKADITLYVMRAGLTDKKLLNFSKELHHKGKLTHMAYVLNDVRPKDSKQYSYGYGKKH</sequence>
<dbReference type="Proteomes" id="UP000276603">
    <property type="component" value="Unassembled WGS sequence"/>
</dbReference>
<keyword evidence="1" id="KW-0547">Nucleotide-binding</keyword>
<gene>
    <name evidence="5" type="ORF">D7Z94_15950</name>
</gene>
<evidence type="ECO:0000256" key="3">
    <source>
        <dbReference type="SAM" id="Phobius"/>
    </source>
</evidence>
<dbReference type="PANTHER" id="PTHR32309">
    <property type="entry name" value="TYROSINE-PROTEIN KINASE"/>
    <property type="match status" value="1"/>
</dbReference>